<dbReference type="EMBL" id="OBQD01000011">
    <property type="protein sequence ID" value="SOC43656.1"/>
    <property type="molecule type" value="Genomic_DNA"/>
</dbReference>
<keyword evidence="1" id="KW-1003">Cell membrane</keyword>
<keyword evidence="1" id="KW-0812">Transmembrane</keyword>
<protein>
    <recommendedName>
        <fullName evidence="1">Probable queuosine precursor transporter</fullName>
        <shortName evidence="1">Q precursor transporter</shortName>
    </recommendedName>
</protein>
<keyword evidence="3" id="KW-1185">Reference proteome</keyword>
<name>A0A285USH8_9HYPH</name>
<keyword evidence="1" id="KW-0997">Cell inner membrane</keyword>
<feature type="transmembrane region" description="Helical" evidence="1">
    <location>
        <begin position="7"/>
        <end position="27"/>
    </location>
</feature>
<feature type="transmembrane region" description="Helical" evidence="1">
    <location>
        <begin position="123"/>
        <end position="149"/>
    </location>
</feature>
<proteinExistence type="inferred from homology"/>
<dbReference type="Pfam" id="PF02592">
    <property type="entry name" value="Vut_1"/>
    <property type="match status" value="2"/>
</dbReference>
<evidence type="ECO:0000256" key="1">
    <source>
        <dbReference type="HAMAP-Rule" id="MF_02088"/>
    </source>
</evidence>
<accession>A0A285USH8</accession>
<dbReference type="RefSeq" id="WP_097141288.1">
    <property type="nucleotide sequence ID" value="NZ_OBQD01000011.1"/>
</dbReference>
<dbReference type="GO" id="GO:0022857">
    <property type="term" value="F:transmembrane transporter activity"/>
    <property type="evidence" value="ECO:0007669"/>
    <property type="project" value="UniProtKB-UniRule"/>
</dbReference>
<dbReference type="AlphaFoldDB" id="A0A285USH8"/>
<feature type="transmembrane region" description="Helical" evidence="1">
    <location>
        <begin position="67"/>
        <end position="85"/>
    </location>
</feature>
<dbReference type="PANTHER" id="PTHR34300:SF1">
    <property type="entry name" value="QUEUOSINE PRECURSOR TRANSPORTER"/>
    <property type="match status" value="1"/>
</dbReference>
<organism evidence="2 3">
    <name type="scientific">Rhizobium subbaraonis</name>
    <dbReference type="NCBI Taxonomy" id="908946"/>
    <lineage>
        <taxon>Bacteria</taxon>
        <taxon>Pseudomonadati</taxon>
        <taxon>Pseudomonadota</taxon>
        <taxon>Alphaproteobacteria</taxon>
        <taxon>Hyphomicrobiales</taxon>
        <taxon>Rhizobiaceae</taxon>
        <taxon>Rhizobium/Agrobacterium group</taxon>
        <taxon>Rhizobium</taxon>
    </lineage>
</organism>
<dbReference type="InterPro" id="IPR003744">
    <property type="entry name" value="YhhQ"/>
</dbReference>
<keyword evidence="1" id="KW-0813">Transport</keyword>
<comment type="similarity">
    <text evidence="1">Belongs to the vitamin uptake transporter (VUT/ECF) (TC 2.A.88) family. Q precursor transporter subfamily.</text>
</comment>
<sequence>MQANRITLIYVLLMTLVVVASNILVQYPLPGMLFGISLGDILTFGAFTYPVAFLVTDLTNRQFGPRTARKVVVAGFAVAIVFSFAVASPRIAIASGTAFLLGQLLDISVFNKLRRQTWWRAPLVGSLVGSALDTLIFFSIAFAPAFVVLGPNEPFAIEHAPVLGLFAVEAQRWISWAIIDFGVKLLMGLVMLLPYGALMSTLKPMPAAEKASA</sequence>
<dbReference type="NCBIfam" id="TIGR00697">
    <property type="entry name" value="queuosine precursor transporter"/>
    <property type="match status" value="2"/>
</dbReference>
<keyword evidence="1" id="KW-0472">Membrane</keyword>
<comment type="subcellular location">
    <subcellularLocation>
        <location evidence="1">Cell inner membrane</location>
        <topology evidence="1">Multi-pass membrane protein</topology>
    </subcellularLocation>
</comment>
<dbReference type="OrthoDB" id="7065604at2"/>
<dbReference type="PANTHER" id="PTHR34300">
    <property type="entry name" value="QUEUOSINE PRECURSOR TRANSPORTER-RELATED"/>
    <property type="match status" value="1"/>
</dbReference>
<feature type="transmembrane region" description="Helical" evidence="1">
    <location>
        <begin position="173"/>
        <end position="195"/>
    </location>
</feature>
<feature type="transmembrane region" description="Helical" evidence="1">
    <location>
        <begin position="91"/>
        <end position="111"/>
    </location>
</feature>
<dbReference type="GO" id="GO:0005886">
    <property type="term" value="C:plasma membrane"/>
    <property type="evidence" value="ECO:0007669"/>
    <property type="project" value="UniProtKB-SubCell"/>
</dbReference>
<reference evidence="2 3" key="1">
    <citation type="submission" date="2017-08" db="EMBL/GenBank/DDBJ databases">
        <authorList>
            <person name="de Groot N.N."/>
        </authorList>
    </citation>
    <scope>NUCLEOTIDE SEQUENCE [LARGE SCALE GENOMIC DNA]</scope>
    <source>
        <strain evidence="2 3">JC85</strain>
    </source>
</reference>
<keyword evidence="1" id="KW-1133">Transmembrane helix</keyword>
<evidence type="ECO:0000313" key="2">
    <source>
        <dbReference type="EMBL" id="SOC43656.1"/>
    </source>
</evidence>
<dbReference type="HAMAP" id="MF_02088">
    <property type="entry name" value="Q_prec_transport"/>
    <property type="match status" value="1"/>
</dbReference>
<gene>
    <name evidence="2" type="ORF">SAMN05892877_111186</name>
</gene>
<dbReference type="Proteomes" id="UP000219167">
    <property type="component" value="Unassembled WGS sequence"/>
</dbReference>
<comment type="function">
    <text evidence="1">Involved in the import of queuosine (Q) precursors, required for Q precursor salvage.</text>
</comment>
<feature type="transmembrane region" description="Helical" evidence="1">
    <location>
        <begin position="33"/>
        <end position="55"/>
    </location>
</feature>
<evidence type="ECO:0000313" key="3">
    <source>
        <dbReference type="Proteomes" id="UP000219167"/>
    </source>
</evidence>